<dbReference type="EnsemblMetazoa" id="GPAI031409-RA">
    <property type="protein sequence ID" value="GPAI031409-PA"/>
    <property type="gene ID" value="GPAI031409"/>
</dbReference>
<evidence type="ECO:0000313" key="2">
    <source>
        <dbReference type="Proteomes" id="UP000092445"/>
    </source>
</evidence>
<dbReference type="VEuPathDB" id="VectorBase:GPAI031409"/>
<accession>A0A1B0A1C2</accession>
<organism evidence="1 2">
    <name type="scientific">Glossina pallidipes</name>
    <name type="common">Tsetse fly</name>
    <dbReference type="NCBI Taxonomy" id="7398"/>
    <lineage>
        <taxon>Eukaryota</taxon>
        <taxon>Metazoa</taxon>
        <taxon>Ecdysozoa</taxon>
        <taxon>Arthropoda</taxon>
        <taxon>Hexapoda</taxon>
        <taxon>Insecta</taxon>
        <taxon>Pterygota</taxon>
        <taxon>Neoptera</taxon>
        <taxon>Endopterygota</taxon>
        <taxon>Diptera</taxon>
        <taxon>Brachycera</taxon>
        <taxon>Muscomorpha</taxon>
        <taxon>Hippoboscoidea</taxon>
        <taxon>Glossinidae</taxon>
        <taxon>Glossina</taxon>
    </lineage>
</organism>
<dbReference type="Proteomes" id="UP000092445">
    <property type="component" value="Unassembled WGS sequence"/>
</dbReference>
<name>A0A1B0A1C2_GLOPL</name>
<evidence type="ECO:0000313" key="1">
    <source>
        <dbReference type="EnsemblMetazoa" id="GPAI031409-PA"/>
    </source>
</evidence>
<sequence length="92" mass="10555">MKLTRRSDSQLPLILPHISTYNYELYSTGKNEYTLNSYTYHEDYVEFKDEVKATHVTVKYKADGKGYNAKFTIELGRRIGCLKPEVLKSGAG</sequence>
<protein>
    <submittedName>
        <fullName evidence="1">Uncharacterized protein</fullName>
    </submittedName>
</protein>
<reference evidence="1" key="2">
    <citation type="submission" date="2020-05" db="UniProtKB">
        <authorList>
            <consortium name="EnsemblMetazoa"/>
        </authorList>
    </citation>
    <scope>IDENTIFICATION</scope>
    <source>
        <strain evidence="1">IAEA</strain>
    </source>
</reference>
<dbReference type="AlphaFoldDB" id="A0A1B0A1C2"/>
<proteinExistence type="predicted"/>
<reference evidence="2" key="1">
    <citation type="submission" date="2014-03" db="EMBL/GenBank/DDBJ databases">
        <authorList>
            <person name="Aksoy S."/>
            <person name="Warren W."/>
            <person name="Wilson R.K."/>
        </authorList>
    </citation>
    <scope>NUCLEOTIDE SEQUENCE [LARGE SCALE GENOMIC DNA]</scope>
    <source>
        <strain evidence="2">IAEA</strain>
    </source>
</reference>
<keyword evidence="2" id="KW-1185">Reference proteome</keyword>